<evidence type="ECO:0000313" key="3">
    <source>
        <dbReference type="Proteomes" id="UP000323258"/>
    </source>
</evidence>
<dbReference type="RefSeq" id="WP_148915458.1">
    <property type="nucleotide sequence ID" value="NZ_VSZS01000064.1"/>
</dbReference>
<comment type="caution">
    <text evidence="2">The sequence shown here is derived from an EMBL/GenBank/DDBJ whole genome shotgun (WGS) entry which is preliminary data.</text>
</comment>
<reference evidence="2 3" key="1">
    <citation type="submission" date="2019-08" db="EMBL/GenBank/DDBJ databases">
        <authorList>
            <person name="Seo Y.L."/>
        </authorList>
    </citation>
    <scope>NUCLEOTIDE SEQUENCE [LARGE SCALE GENOMIC DNA]</scope>
    <source>
        <strain evidence="2 3">MaA-C15</strain>
    </source>
</reference>
<dbReference type="Proteomes" id="UP000323258">
    <property type="component" value="Unassembled WGS sequence"/>
</dbReference>
<proteinExistence type="predicted"/>
<keyword evidence="3" id="KW-1185">Reference proteome</keyword>
<feature type="transmembrane region" description="Helical" evidence="1">
    <location>
        <begin position="20"/>
        <end position="39"/>
    </location>
</feature>
<sequence length="219" mass="24414">MDFFNFAKAVEQGIYDVMMWILFYPLTLLRMIIFPASTLQYVYAEARKDQDSAFAEAIRPALLIFISIAIGTFLAPFSADQRALLEGTPIGSLVTTSWFFLVFYRMVVFSLFPLCGALLLDLLTPGPVSRETLRTPFYLQCYICAPFALIASPTLVNIQHDSWSVYAAFAAVTLWFLAVQYIFFRDYARQTALRALLLAPAVLLLGTFGGIVLGLVAAS</sequence>
<feature type="transmembrane region" description="Helical" evidence="1">
    <location>
        <begin position="164"/>
        <end position="184"/>
    </location>
</feature>
<accession>A0A5D4GRV3</accession>
<evidence type="ECO:0008006" key="4">
    <source>
        <dbReference type="Google" id="ProtNLM"/>
    </source>
</evidence>
<keyword evidence="1" id="KW-0472">Membrane</keyword>
<name>A0A5D4GRV3_9HYPH</name>
<feature type="transmembrane region" description="Helical" evidence="1">
    <location>
        <begin position="135"/>
        <end position="158"/>
    </location>
</feature>
<gene>
    <name evidence="2" type="ORF">FY036_14510</name>
</gene>
<feature type="transmembrane region" description="Helical" evidence="1">
    <location>
        <begin position="98"/>
        <end position="123"/>
    </location>
</feature>
<evidence type="ECO:0000256" key="1">
    <source>
        <dbReference type="SAM" id="Phobius"/>
    </source>
</evidence>
<reference evidence="2 3" key="2">
    <citation type="submission" date="2019-09" db="EMBL/GenBank/DDBJ databases">
        <title>Mesorhizobium sp. MaA-C15 isolated from Microcystis aeruginosa.</title>
        <authorList>
            <person name="Jeong S.E."/>
            <person name="Jin H.M."/>
            <person name="Jeon C.O."/>
        </authorList>
    </citation>
    <scope>NUCLEOTIDE SEQUENCE [LARGE SCALE GENOMIC DNA]</scope>
    <source>
        <strain evidence="2 3">MaA-C15</strain>
    </source>
</reference>
<dbReference type="EMBL" id="VSZS01000064">
    <property type="protein sequence ID" value="TYR31486.1"/>
    <property type="molecule type" value="Genomic_DNA"/>
</dbReference>
<feature type="transmembrane region" description="Helical" evidence="1">
    <location>
        <begin position="60"/>
        <end position="78"/>
    </location>
</feature>
<dbReference type="OrthoDB" id="8820484at2"/>
<organism evidence="2 3">
    <name type="scientific">Neoaquamicrobium microcysteis</name>
    <dbReference type="NCBI Taxonomy" id="2682781"/>
    <lineage>
        <taxon>Bacteria</taxon>
        <taxon>Pseudomonadati</taxon>
        <taxon>Pseudomonadota</taxon>
        <taxon>Alphaproteobacteria</taxon>
        <taxon>Hyphomicrobiales</taxon>
        <taxon>Phyllobacteriaceae</taxon>
        <taxon>Neoaquamicrobium</taxon>
    </lineage>
</organism>
<keyword evidence="1" id="KW-1133">Transmembrane helix</keyword>
<evidence type="ECO:0000313" key="2">
    <source>
        <dbReference type="EMBL" id="TYR31486.1"/>
    </source>
</evidence>
<feature type="transmembrane region" description="Helical" evidence="1">
    <location>
        <begin position="196"/>
        <end position="218"/>
    </location>
</feature>
<keyword evidence="1" id="KW-0812">Transmembrane</keyword>
<protein>
    <recommendedName>
        <fullName evidence="4">Yip1 domain-containing protein</fullName>
    </recommendedName>
</protein>
<dbReference type="AlphaFoldDB" id="A0A5D4GRV3"/>